<accession>A0ABT5XC04</accession>
<reference evidence="1 2" key="1">
    <citation type="submission" date="2023-03" db="EMBL/GenBank/DDBJ databases">
        <title>Whole genome sequencing of Methanotrichaceae archaeon M04Ac.</title>
        <authorList>
            <person name="Khomyakova M.A."/>
            <person name="Merkel A.Y."/>
            <person name="Slobodkin A.I."/>
        </authorList>
    </citation>
    <scope>NUCLEOTIDE SEQUENCE [LARGE SCALE GENOMIC DNA]</scope>
    <source>
        <strain evidence="1 2">M04Ac</strain>
    </source>
</reference>
<dbReference type="Gene3D" id="1.10.10.10">
    <property type="entry name" value="Winged helix-like DNA-binding domain superfamily/Winged helix DNA-binding domain"/>
    <property type="match status" value="1"/>
</dbReference>
<comment type="caution">
    <text evidence="1">The sequence shown here is derived from an EMBL/GenBank/DDBJ whole genome shotgun (WGS) entry which is preliminary data.</text>
</comment>
<dbReference type="SUPFAM" id="SSF46785">
    <property type="entry name" value="Winged helix' DNA-binding domain"/>
    <property type="match status" value="1"/>
</dbReference>
<name>A0ABT5XC04_9EURY</name>
<gene>
    <name evidence="1" type="ORF">P0O24_01445</name>
</gene>
<dbReference type="RefSeq" id="WP_316967961.1">
    <property type="nucleotide sequence ID" value="NZ_JARFPL010000003.1"/>
</dbReference>
<proteinExistence type="predicted"/>
<evidence type="ECO:0000313" key="1">
    <source>
        <dbReference type="EMBL" id="MDF0592250.1"/>
    </source>
</evidence>
<organism evidence="1 2">
    <name type="scientific">Candidatus Methanocrinis alkalitolerans</name>
    <dbReference type="NCBI Taxonomy" id="3033395"/>
    <lineage>
        <taxon>Archaea</taxon>
        <taxon>Methanobacteriati</taxon>
        <taxon>Methanobacteriota</taxon>
        <taxon>Stenosarchaea group</taxon>
        <taxon>Methanomicrobia</taxon>
        <taxon>Methanotrichales</taxon>
        <taxon>Methanotrichaceae</taxon>
        <taxon>Methanocrinis</taxon>
    </lineage>
</organism>
<keyword evidence="2" id="KW-1185">Reference proteome</keyword>
<dbReference type="Proteomes" id="UP001215956">
    <property type="component" value="Unassembled WGS sequence"/>
</dbReference>
<dbReference type="InterPro" id="IPR036390">
    <property type="entry name" value="WH_DNA-bd_sf"/>
</dbReference>
<sequence>MVRSGAETRIELAEGGGEEPRWWESAEGHRFALEVLQLAVRRDILKFIGEEIRSAEEVATEFDIDERRAAFHLAMLEKAMVVEPWGSGFRSTPIGLLHLEKVERTSSI</sequence>
<protein>
    <recommendedName>
        <fullName evidence="3">HTH arsR-type domain-containing protein</fullName>
    </recommendedName>
</protein>
<dbReference type="EMBL" id="JARFPL010000003">
    <property type="protein sequence ID" value="MDF0592250.1"/>
    <property type="molecule type" value="Genomic_DNA"/>
</dbReference>
<dbReference type="InterPro" id="IPR036388">
    <property type="entry name" value="WH-like_DNA-bd_sf"/>
</dbReference>
<evidence type="ECO:0000313" key="2">
    <source>
        <dbReference type="Proteomes" id="UP001215956"/>
    </source>
</evidence>
<evidence type="ECO:0008006" key="3">
    <source>
        <dbReference type="Google" id="ProtNLM"/>
    </source>
</evidence>